<dbReference type="Pfam" id="PF21095">
    <property type="entry name" value="CarD_C"/>
    <property type="match status" value="1"/>
</dbReference>
<evidence type="ECO:0000313" key="3">
    <source>
        <dbReference type="Proteomes" id="UP000824037"/>
    </source>
</evidence>
<dbReference type="PANTHER" id="PTHR38447:SF1">
    <property type="entry name" value="RNA POLYMERASE-BINDING TRANSCRIPTION FACTOR CARD"/>
    <property type="match status" value="1"/>
</dbReference>
<dbReference type="EMBL" id="DXBY01000028">
    <property type="protein sequence ID" value="HIZ34414.1"/>
    <property type="molecule type" value="Genomic_DNA"/>
</dbReference>
<sequence length="175" mass="19452">MQFAKGQVVVHPHHGPAKVTGLAFRKVGKQRSRYLTLRIRRDDLEVSLPVERADEIGVRSVLDAAGVQRIFETLAGPGQAFDKVWSRRVKDFTERLRSSDIFVVAGLVRDITRQNEEKKISYGEMNLLNEARALVTAELAVALGLEEDEIVELIEPAVLEGTVPTLPKQVLARAS</sequence>
<dbReference type="InterPro" id="IPR048792">
    <property type="entry name" value="CarD_C"/>
</dbReference>
<reference evidence="2" key="1">
    <citation type="journal article" date="2021" name="PeerJ">
        <title>Extensive microbial diversity within the chicken gut microbiome revealed by metagenomics and culture.</title>
        <authorList>
            <person name="Gilroy R."/>
            <person name="Ravi A."/>
            <person name="Getino M."/>
            <person name="Pursley I."/>
            <person name="Horton D.L."/>
            <person name="Alikhan N.F."/>
            <person name="Baker D."/>
            <person name="Gharbi K."/>
            <person name="Hall N."/>
            <person name="Watson M."/>
            <person name="Adriaenssens E.M."/>
            <person name="Foster-Nyarko E."/>
            <person name="Jarju S."/>
            <person name="Secka A."/>
            <person name="Antonio M."/>
            <person name="Oren A."/>
            <person name="Chaudhuri R.R."/>
            <person name="La Ragione R."/>
            <person name="Hildebrand F."/>
            <person name="Pallen M.J."/>
        </authorList>
    </citation>
    <scope>NUCLEOTIDE SEQUENCE</scope>
    <source>
        <strain evidence="2">ChiGjej4B4-7305</strain>
    </source>
</reference>
<proteinExistence type="predicted"/>
<accession>A0A9D2EB81</accession>
<dbReference type="AlphaFoldDB" id="A0A9D2EB81"/>
<dbReference type="SUPFAM" id="SSF141259">
    <property type="entry name" value="CarD-like"/>
    <property type="match status" value="1"/>
</dbReference>
<organism evidence="2 3">
    <name type="scientific">Candidatus Ruania gallistercoris</name>
    <dbReference type="NCBI Taxonomy" id="2838746"/>
    <lineage>
        <taxon>Bacteria</taxon>
        <taxon>Bacillati</taxon>
        <taxon>Actinomycetota</taxon>
        <taxon>Actinomycetes</taxon>
        <taxon>Micrococcales</taxon>
        <taxon>Ruaniaceae</taxon>
        <taxon>Ruania</taxon>
    </lineage>
</organism>
<reference evidence="2" key="2">
    <citation type="submission" date="2021-04" db="EMBL/GenBank/DDBJ databases">
        <authorList>
            <person name="Gilroy R."/>
        </authorList>
    </citation>
    <scope>NUCLEOTIDE SEQUENCE</scope>
    <source>
        <strain evidence="2">ChiGjej4B4-7305</strain>
    </source>
</reference>
<dbReference type="InterPro" id="IPR036101">
    <property type="entry name" value="CarD-like/TRCF_RID_sf"/>
</dbReference>
<dbReference type="GO" id="GO:0009303">
    <property type="term" value="P:rRNA transcription"/>
    <property type="evidence" value="ECO:0007669"/>
    <property type="project" value="TreeGrafter"/>
</dbReference>
<dbReference type="Gene3D" id="1.20.58.1290">
    <property type="entry name" value="CarD-like, C-terminal domain"/>
    <property type="match status" value="1"/>
</dbReference>
<feature type="domain" description="CarD-like/TRCF RNAP-interacting" evidence="1">
    <location>
        <begin position="2"/>
        <end position="112"/>
    </location>
</feature>
<dbReference type="InterPro" id="IPR003711">
    <property type="entry name" value="CarD-like/TRCF_RID"/>
</dbReference>
<dbReference type="Gene3D" id="2.40.10.170">
    <property type="match status" value="1"/>
</dbReference>
<evidence type="ECO:0000259" key="1">
    <source>
        <dbReference type="SMART" id="SM01058"/>
    </source>
</evidence>
<dbReference type="Proteomes" id="UP000824037">
    <property type="component" value="Unassembled WGS sequence"/>
</dbReference>
<dbReference type="InterPro" id="IPR052531">
    <property type="entry name" value="CarD-like_regulator"/>
</dbReference>
<protein>
    <recommendedName>
        <fullName evidence="1">CarD-like/TRCF RNAP-interacting domain-containing protein</fullName>
    </recommendedName>
</protein>
<dbReference type="SMART" id="SM01058">
    <property type="entry name" value="CarD_TRCF"/>
    <property type="match status" value="1"/>
</dbReference>
<dbReference type="Pfam" id="PF02559">
    <property type="entry name" value="CarD_TRCF_RID"/>
    <property type="match status" value="1"/>
</dbReference>
<evidence type="ECO:0000313" key="2">
    <source>
        <dbReference type="EMBL" id="HIZ34414.1"/>
    </source>
</evidence>
<comment type="caution">
    <text evidence="2">The sequence shown here is derived from an EMBL/GenBank/DDBJ whole genome shotgun (WGS) entry which is preliminary data.</text>
</comment>
<dbReference type="PANTHER" id="PTHR38447">
    <property type="entry name" value="TRANSCRIPTION FACTOR YDEB-RELATED"/>
    <property type="match status" value="1"/>
</dbReference>
<gene>
    <name evidence="2" type="ORF">H9815_01445</name>
</gene>
<name>A0A9D2EB81_9MICO</name>
<dbReference type="InterPro" id="IPR042215">
    <property type="entry name" value="CarD-like_C"/>
</dbReference>